<dbReference type="OrthoDB" id="2418082at2"/>
<evidence type="ECO:0000313" key="3">
    <source>
        <dbReference type="Proteomes" id="UP000034287"/>
    </source>
</evidence>
<evidence type="ECO:0000313" key="2">
    <source>
        <dbReference type="EMBL" id="KKK34020.1"/>
    </source>
</evidence>
<accession>A0A0M2SN24</accession>
<dbReference type="PATRIC" id="fig|1432562.3.peg.2089"/>
<dbReference type="RefSeq" id="WP_046516973.1">
    <property type="nucleotide sequence ID" value="NZ_LAYZ01000024.1"/>
</dbReference>
<protein>
    <recommendedName>
        <fullName evidence="1">NERD domain-containing protein</fullName>
    </recommendedName>
</protein>
<dbReference type="AlphaFoldDB" id="A0A0M2SN24"/>
<dbReference type="Pfam" id="PF08378">
    <property type="entry name" value="NERD"/>
    <property type="match status" value="1"/>
</dbReference>
<keyword evidence="3" id="KW-1185">Reference proteome</keyword>
<dbReference type="PROSITE" id="PS50965">
    <property type="entry name" value="NERD"/>
    <property type="match status" value="1"/>
</dbReference>
<proteinExistence type="predicted"/>
<dbReference type="EMBL" id="LAYZ01000024">
    <property type="protein sequence ID" value="KKK34020.1"/>
    <property type="molecule type" value="Genomic_DNA"/>
</dbReference>
<organism evidence="2 3">
    <name type="scientific">Salinicoccus sediminis</name>
    <dbReference type="NCBI Taxonomy" id="1432562"/>
    <lineage>
        <taxon>Bacteria</taxon>
        <taxon>Bacillati</taxon>
        <taxon>Bacillota</taxon>
        <taxon>Bacilli</taxon>
        <taxon>Bacillales</taxon>
        <taxon>Staphylococcaceae</taxon>
        <taxon>Salinicoccus</taxon>
    </lineage>
</organism>
<dbReference type="Proteomes" id="UP000034287">
    <property type="component" value="Unassembled WGS sequence"/>
</dbReference>
<gene>
    <name evidence="2" type="ORF">WN59_10510</name>
</gene>
<sequence>MFLNDRMKPKELIFLETLSRRCELTSLEARKLSILKRGYEGEREYDRIFEEAGHDNLLIYRDLWLKIEGSTLQIDSLIIAGNKLIVNEIKNYSGLYSYKDSGWFINGTQISEEPLAQAARTGNKLLKLRALLQLNFEREYKVVFVNPNFNLNIVPEDEKNIVQRSMLRHYMKELNKMHIDARAHNISLKLKDYFIDDPMPLPEVDAARVKGGSYCSRCGSFEMNVRNYIAVCRECGYKESLEKIFVRGIIDYSVLFFSERMTTQRIKLFLGDILHIRSVRRLLNKYCVKVEQGKSTYYIIKNQEIDTLLLNNNYISRYGSNIPR</sequence>
<comment type="caution">
    <text evidence="2">The sequence shown here is derived from an EMBL/GenBank/DDBJ whole genome shotgun (WGS) entry which is preliminary data.</text>
</comment>
<feature type="domain" description="NERD" evidence="1">
    <location>
        <begin position="37"/>
        <end position="151"/>
    </location>
</feature>
<dbReference type="STRING" id="1432562.WN59_10510"/>
<dbReference type="InterPro" id="IPR011528">
    <property type="entry name" value="NERD"/>
</dbReference>
<name>A0A0M2SN24_9STAP</name>
<reference evidence="2 3" key="1">
    <citation type="submission" date="2015-04" db="EMBL/GenBank/DDBJ databases">
        <title>Taxonomic description and genome sequence of Salinicoccus sediminis sp. nov., a novel hyper halotolerant bacterium isolated from marine sediment.</title>
        <authorList>
            <person name="Mathan Kumar R."/>
            <person name="Kaur G."/>
            <person name="Kumar N."/>
            <person name="Kumar A."/>
            <person name="Singh N.K."/>
            <person name="Kaur N."/>
            <person name="Mayilraj S."/>
        </authorList>
    </citation>
    <scope>NUCLEOTIDE SEQUENCE [LARGE SCALE GENOMIC DNA]</scope>
    <source>
        <strain evidence="2 3">SV-16</strain>
    </source>
</reference>
<evidence type="ECO:0000259" key="1">
    <source>
        <dbReference type="PROSITE" id="PS50965"/>
    </source>
</evidence>